<proteinExistence type="predicted"/>
<dbReference type="KEGG" id="nah:F5544_30445"/>
<dbReference type="RefSeq" id="WP_167476402.1">
    <property type="nucleotide sequence ID" value="NZ_CP046172.1"/>
</dbReference>
<sequence length="196" mass="21627">MYSDQAAEDGLSWLPHRMLRRATSILRRRAHNTSSEGPLNELAGGTDWAAAQTAHLRADASLLYTQLAKGTTLTPRDAAPFNLGPSEQIDVRVVLGVAHSYIAGDDWEGHCSADIACTDQRLLLRSCADGHVVDFYWDLVDRLEIDLDGNTVVIGFDIEEPILLYGPAAPILAVYAVWRLRSLDDFLNDPDLSLLR</sequence>
<evidence type="ECO:0000313" key="2">
    <source>
        <dbReference type="Proteomes" id="UP000503540"/>
    </source>
</evidence>
<organism evidence="1 2">
    <name type="scientific">Nocardia arthritidis</name>
    <dbReference type="NCBI Taxonomy" id="228602"/>
    <lineage>
        <taxon>Bacteria</taxon>
        <taxon>Bacillati</taxon>
        <taxon>Actinomycetota</taxon>
        <taxon>Actinomycetes</taxon>
        <taxon>Mycobacteriales</taxon>
        <taxon>Nocardiaceae</taxon>
        <taxon>Nocardia</taxon>
    </lineage>
</organism>
<accession>A0A6G9YL45</accession>
<keyword evidence="2" id="KW-1185">Reference proteome</keyword>
<gene>
    <name evidence="1" type="ORF">F5544_30445</name>
</gene>
<protein>
    <submittedName>
        <fullName evidence="1">Uncharacterized protein</fullName>
    </submittedName>
</protein>
<reference evidence="1 2" key="1">
    <citation type="journal article" date="2019" name="ACS Chem. Biol.">
        <title>Identification and Mobilization of a Cryptic Antibiotic Biosynthesis Gene Locus from a Human-Pathogenic Nocardia Isolate.</title>
        <authorList>
            <person name="Herisse M."/>
            <person name="Ishida K."/>
            <person name="Porter J.L."/>
            <person name="Howden B."/>
            <person name="Hertweck C."/>
            <person name="Stinear T.P."/>
            <person name="Pidot S.J."/>
        </authorList>
    </citation>
    <scope>NUCLEOTIDE SEQUENCE [LARGE SCALE GENOMIC DNA]</scope>
    <source>
        <strain evidence="1 2">AUSMDU00012717</strain>
    </source>
</reference>
<dbReference type="EMBL" id="CP046172">
    <property type="protein sequence ID" value="QIS13932.1"/>
    <property type="molecule type" value="Genomic_DNA"/>
</dbReference>
<dbReference type="Proteomes" id="UP000503540">
    <property type="component" value="Chromosome"/>
</dbReference>
<name>A0A6G9YL45_9NOCA</name>
<dbReference type="AlphaFoldDB" id="A0A6G9YL45"/>
<evidence type="ECO:0000313" key="1">
    <source>
        <dbReference type="EMBL" id="QIS13932.1"/>
    </source>
</evidence>